<dbReference type="Gene3D" id="3.40.1740.10">
    <property type="entry name" value="VC0467-like"/>
    <property type="match status" value="1"/>
</dbReference>
<dbReference type="PANTHER" id="PTHR30327">
    <property type="entry name" value="UNCHARACTERIZED PROTEIN YQGE"/>
    <property type="match status" value="1"/>
</dbReference>
<dbReference type="NCBIfam" id="NF001266">
    <property type="entry name" value="PRK00228.1-1"/>
    <property type="match status" value="1"/>
</dbReference>
<reference evidence="3" key="1">
    <citation type="submission" date="2021-11" db="EMBL/GenBank/DDBJ databases">
        <title>Draft genome sequence of Alcaligenes endophyticus type strain CCUG 75668T.</title>
        <authorList>
            <person name="Salva-Serra F."/>
            <person name="Duran R.E."/>
            <person name="Seeger M."/>
            <person name="Moore E.R.B."/>
            <person name="Jaen-Luchoro D."/>
        </authorList>
    </citation>
    <scope>NUCLEOTIDE SEQUENCE</scope>
    <source>
        <strain evidence="3">CCUG 75668</strain>
    </source>
</reference>
<dbReference type="PANTHER" id="PTHR30327:SF1">
    <property type="entry name" value="UPF0301 PROTEIN YQGE"/>
    <property type="match status" value="1"/>
</dbReference>
<proteinExistence type="inferred from homology"/>
<evidence type="ECO:0000313" key="4">
    <source>
        <dbReference type="Proteomes" id="UP001168613"/>
    </source>
</evidence>
<comment type="similarity">
    <text evidence="1 2">Belongs to the UPF0301 (AlgH) family.</text>
</comment>
<evidence type="ECO:0000256" key="1">
    <source>
        <dbReference type="ARBA" id="ARBA00009600"/>
    </source>
</evidence>
<accession>A0ABT8EM95</accession>
<organism evidence="3 4">
    <name type="scientific">Alcaligenes endophyticus</name>
    <dbReference type="NCBI Taxonomy" id="1929088"/>
    <lineage>
        <taxon>Bacteria</taxon>
        <taxon>Pseudomonadati</taxon>
        <taxon>Pseudomonadota</taxon>
        <taxon>Betaproteobacteria</taxon>
        <taxon>Burkholderiales</taxon>
        <taxon>Alcaligenaceae</taxon>
        <taxon>Alcaligenes</taxon>
    </lineage>
</organism>
<dbReference type="EMBL" id="JAJHNU010000004">
    <property type="protein sequence ID" value="MDN4122327.1"/>
    <property type="molecule type" value="Genomic_DNA"/>
</dbReference>
<dbReference type="HAMAP" id="MF_00758">
    <property type="entry name" value="UPF0301"/>
    <property type="match status" value="1"/>
</dbReference>
<sequence>MTTTNTSPMIQESADLTHHLLLAMPRVVSGSLADSVIYVCEHNDQGALGLVINRVTDLSLIDMLGRLSVPILDPSALQDRQVMFGGPVQTDRGFVLHDAQKPYSSSLAVGALTLTTSRDVLEDIAQGHGPAHALVTLGYAGWDAGQLEQEMSQNAWLNVKATDEILFETPFEQRYEMALALLGINPMMLTGDAGHA</sequence>
<evidence type="ECO:0000313" key="3">
    <source>
        <dbReference type="EMBL" id="MDN4122327.1"/>
    </source>
</evidence>
<dbReference type="Pfam" id="PF02622">
    <property type="entry name" value="DUF179"/>
    <property type="match status" value="1"/>
</dbReference>
<evidence type="ECO:0000256" key="2">
    <source>
        <dbReference type="HAMAP-Rule" id="MF_00758"/>
    </source>
</evidence>
<dbReference type="InterPro" id="IPR003774">
    <property type="entry name" value="AlgH-like"/>
</dbReference>
<protein>
    <recommendedName>
        <fullName evidence="2">UPF0301 protein LMS43_13615</fullName>
    </recommendedName>
</protein>
<keyword evidence="4" id="KW-1185">Reference proteome</keyword>
<name>A0ABT8EM95_9BURK</name>
<gene>
    <name evidence="3" type="ORF">LMS43_13615</name>
</gene>
<dbReference type="SUPFAM" id="SSF143456">
    <property type="entry name" value="VC0467-like"/>
    <property type="match status" value="1"/>
</dbReference>
<dbReference type="Proteomes" id="UP001168613">
    <property type="component" value="Unassembled WGS sequence"/>
</dbReference>
<comment type="caution">
    <text evidence="3">The sequence shown here is derived from an EMBL/GenBank/DDBJ whole genome shotgun (WGS) entry which is preliminary data.</text>
</comment>
<dbReference type="RefSeq" id="WP_266123450.1">
    <property type="nucleotide sequence ID" value="NZ_JAJHNU010000004.1"/>
</dbReference>